<evidence type="ECO:0000256" key="1">
    <source>
        <dbReference type="ARBA" id="ARBA00022737"/>
    </source>
</evidence>
<dbReference type="PROSITE" id="PS50853">
    <property type="entry name" value="FN3"/>
    <property type="match status" value="3"/>
</dbReference>
<keyword evidence="1" id="KW-0677">Repeat</keyword>
<gene>
    <name evidence="4" type="ORF">PECUL_23A027489</name>
</gene>
<dbReference type="Gene3D" id="1.25.10.10">
    <property type="entry name" value="Leucine-rich Repeat Variant"/>
    <property type="match status" value="2"/>
</dbReference>
<dbReference type="InterPro" id="IPR011989">
    <property type="entry name" value="ARM-like"/>
</dbReference>
<accession>A0AAD1T6I4</accession>
<feature type="compositionally biased region" description="Basic and acidic residues" evidence="2">
    <location>
        <begin position="713"/>
        <end position="722"/>
    </location>
</feature>
<dbReference type="SUPFAM" id="SSF48371">
    <property type="entry name" value="ARM repeat"/>
    <property type="match status" value="1"/>
</dbReference>
<evidence type="ECO:0000256" key="2">
    <source>
        <dbReference type="SAM" id="MobiDB-lite"/>
    </source>
</evidence>
<feature type="domain" description="Fibronectin type-III" evidence="3">
    <location>
        <begin position="527"/>
        <end position="611"/>
    </location>
</feature>
<reference evidence="4" key="1">
    <citation type="submission" date="2022-03" db="EMBL/GenBank/DDBJ databases">
        <authorList>
            <person name="Alioto T."/>
            <person name="Alioto T."/>
            <person name="Gomez Garrido J."/>
        </authorList>
    </citation>
    <scope>NUCLEOTIDE SEQUENCE</scope>
</reference>
<dbReference type="PANTHER" id="PTHR46708:SF11">
    <property type="entry name" value="RECEPTOR-TYPE TYROSINE-PROTEIN PHOSPHATASE ETA-LIKE"/>
    <property type="match status" value="1"/>
</dbReference>
<feature type="region of interest" description="Disordered" evidence="2">
    <location>
        <begin position="601"/>
        <end position="779"/>
    </location>
</feature>
<proteinExistence type="predicted"/>
<name>A0AAD1T6I4_PELCU</name>
<feature type="compositionally biased region" description="Polar residues" evidence="2">
    <location>
        <begin position="614"/>
        <end position="630"/>
    </location>
</feature>
<dbReference type="EMBL" id="OW240920">
    <property type="protein sequence ID" value="CAH2316875.1"/>
    <property type="molecule type" value="Genomic_DNA"/>
</dbReference>
<feature type="domain" description="Fibronectin type-III" evidence="3">
    <location>
        <begin position="350"/>
        <end position="435"/>
    </location>
</feature>
<dbReference type="Gene3D" id="2.60.40.10">
    <property type="entry name" value="Immunoglobulins"/>
    <property type="match status" value="3"/>
</dbReference>
<evidence type="ECO:0000259" key="3">
    <source>
        <dbReference type="PROSITE" id="PS50853"/>
    </source>
</evidence>
<feature type="compositionally biased region" description="Polar residues" evidence="2">
    <location>
        <begin position="666"/>
        <end position="693"/>
    </location>
</feature>
<feature type="compositionally biased region" description="Basic and acidic residues" evidence="2">
    <location>
        <begin position="601"/>
        <end position="613"/>
    </location>
</feature>
<dbReference type="InterPro" id="IPR036116">
    <property type="entry name" value="FN3_sf"/>
</dbReference>
<dbReference type="InterPro" id="IPR016024">
    <property type="entry name" value="ARM-type_fold"/>
</dbReference>
<organism evidence="4 5">
    <name type="scientific">Pelobates cultripes</name>
    <name type="common">Western spadefoot toad</name>
    <dbReference type="NCBI Taxonomy" id="61616"/>
    <lineage>
        <taxon>Eukaryota</taxon>
        <taxon>Metazoa</taxon>
        <taxon>Chordata</taxon>
        <taxon>Craniata</taxon>
        <taxon>Vertebrata</taxon>
        <taxon>Euteleostomi</taxon>
        <taxon>Amphibia</taxon>
        <taxon>Batrachia</taxon>
        <taxon>Anura</taxon>
        <taxon>Pelobatoidea</taxon>
        <taxon>Pelobatidae</taxon>
        <taxon>Pelobates</taxon>
    </lineage>
</organism>
<protein>
    <submittedName>
        <fullName evidence="4">PREDICTED: uncharacterized protein LOC108699880 isoform X2</fullName>
    </submittedName>
</protein>
<dbReference type="Proteomes" id="UP001295444">
    <property type="component" value="Chromosome 09"/>
</dbReference>
<evidence type="ECO:0000313" key="4">
    <source>
        <dbReference type="EMBL" id="CAH2316875.1"/>
    </source>
</evidence>
<dbReference type="SMART" id="SM00060">
    <property type="entry name" value="FN3"/>
    <property type="match status" value="3"/>
</dbReference>
<dbReference type="InterPro" id="IPR013783">
    <property type="entry name" value="Ig-like_fold"/>
</dbReference>
<sequence length="991" mass="110203">MESRLAQLLSPLPHVVQQGVEEIMNEAQVHRKQLLDALLRDTRCSQYLTTLGKLLLASDLRLCSSVAFILGTVAEDPTICTLLVDLAEHSTDWDLLGRLSSMLLWEDMEAVMNAAGALGTLAEHSQGRQWILAFPNSNAIIENIADLLESPSDWTASNCALVLARICMCQKGCNRILDHPKSDGVLRKLIASLHVDEAGCGLNAAFALGRLCDTDTGRKRVLGLREAEDMVSALEEIMSGEDAGGSRNACFAIACLATDQAGHEYVLKNPSFPQIVDTLCCLLQSEEQESSWFAAMTVKVLSSYSHGVVRLRQHHLLEKTLKRILASHMTGKDLLEEVQTTLKNLQRLPQPSCPRAKVTESRSIWIDWEEYKPNSGLPVTYSLFDGERLLYRGTSCSYQITDSKAGHQYHLKVVMETPGDRSPDSPVTVMTMDEPLPGPPMDLHITGRTATKIKLNWSPPSEASTLIKGYIVYKEDSPVETTSELSCIVGGLLPLSSYNFSVCAFSSRGQGQKSSIAAKTMDKGDHAPGKLTLYVIGRSEIFITWEVPRDSAGKFFNYELCMNGKPVYLGTERSYTARRLIPNTEYTCRVCAITSEGRFESRPVTKRTAKDEYSNLSKNHVTAESNQLLISSPPRDSHNPTQRQKKTDGPAKNCPDKSHHIRLLLSRQTSKTNDKTSQAPNSRRGSQISWSTESSDDNIGTLEFQKASTCDPAARHMEEAPQRRKGNFSQKEIGTSKETPQTINTGASPKPSQQLAVKATDDKCPKPAHPGSDNKKPQSAYGLRLLPVASLQSLVPEHFLLHQTKMEAELLQSTFGHKQEQKIHECPPTSDKEKSLCRRKTLQPLKDPTLRFRHQNLRVSAWDITGALKSGERRRHSFSGRSSQTSSEEEKIQPVTISFLCKDRLFSKPGGALDFHHQSVPQFHSELSRIRSFQQMERKARKPFKGHRIGGSLPEPFHRDIVALVGESGITFRLPLELNNSLTQQKVKQHL</sequence>
<dbReference type="InterPro" id="IPR003961">
    <property type="entry name" value="FN3_dom"/>
</dbReference>
<dbReference type="PANTHER" id="PTHR46708">
    <property type="entry name" value="TENASCIN"/>
    <property type="match status" value="1"/>
</dbReference>
<feature type="compositionally biased region" description="Basic and acidic residues" evidence="2">
    <location>
        <begin position="645"/>
        <end position="658"/>
    </location>
</feature>
<evidence type="ECO:0000313" key="5">
    <source>
        <dbReference type="Proteomes" id="UP001295444"/>
    </source>
</evidence>
<dbReference type="InterPro" id="IPR050991">
    <property type="entry name" value="ECM_Regulatory_Proteins"/>
</dbReference>
<dbReference type="CDD" id="cd00063">
    <property type="entry name" value="FN3"/>
    <property type="match status" value="3"/>
</dbReference>
<dbReference type="SUPFAM" id="SSF49265">
    <property type="entry name" value="Fibronectin type III"/>
    <property type="match status" value="2"/>
</dbReference>
<feature type="compositionally biased region" description="Polar residues" evidence="2">
    <location>
        <begin position="727"/>
        <end position="755"/>
    </location>
</feature>
<keyword evidence="5" id="KW-1185">Reference proteome</keyword>
<dbReference type="Pfam" id="PF00041">
    <property type="entry name" value="fn3"/>
    <property type="match status" value="2"/>
</dbReference>
<feature type="domain" description="Fibronectin type-III" evidence="3">
    <location>
        <begin position="439"/>
        <end position="524"/>
    </location>
</feature>
<dbReference type="AlphaFoldDB" id="A0AAD1T6I4"/>